<feature type="transmembrane region" description="Helical" evidence="6">
    <location>
        <begin position="194"/>
        <end position="215"/>
    </location>
</feature>
<dbReference type="RefSeq" id="WP_162670125.1">
    <property type="nucleotide sequence ID" value="NZ_LR593886.1"/>
</dbReference>
<comment type="subcellular location">
    <subcellularLocation>
        <location evidence="1">Membrane</location>
        <topology evidence="1">Multi-pass membrane protein</topology>
    </subcellularLocation>
</comment>
<feature type="transmembrane region" description="Helical" evidence="6">
    <location>
        <begin position="227"/>
        <end position="247"/>
    </location>
</feature>
<dbReference type="AlphaFoldDB" id="A0A6P2D366"/>
<proteinExistence type="predicted"/>
<evidence type="ECO:0000256" key="1">
    <source>
        <dbReference type="ARBA" id="ARBA00004141"/>
    </source>
</evidence>
<dbReference type="InterPro" id="IPR011547">
    <property type="entry name" value="SLC26A/SulP_dom"/>
</dbReference>
<feature type="transmembrane region" description="Helical" evidence="6">
    <location>
        <begin position="75"/>
        <end position="93"/>
    </location>
</feature>
<feature type="transmembrane region" description="Helical" evidence="6">
    <location>
        <begin position="145"/>
        <end position="164"/>
    </location>
</feature>
<dbReference type="Gene3D" id="3.30.750.24">
    <property type="entry name" value="STAS domain"/>
    <property type="match status" value="1"/>
</dbReference>
<dbReference type="InterPro" id="IPR001902">
    <property type="entry name" value="SLC26A/SulP_fam"/>
</dbReference>
<evidence type="ECO:0000256" key="3">
    <source>
        <dbReference type="ARBA" id="ARBA00022989"/>
    </source>
</evidence>
<feature type="transmembrane region" description="Helical" evidence="6">
    <location>
        <begin position="24"/>
        <end position="44"/>
    </location>
</feature>
<evidence type="ECO:0000259" key="7">
    <source>
        <dbReference type="PROSITE" id="PS50801"/>
    </source>
</evidence>
<evidence type="ECO:0000256" key="2">
    <source>
        <dbReference type="ARBA" id="ARBA00022692"/>
    </source>
</evidence>
<sequence length="565" mass="59592">MADPAHSSAPPLTPGLLPNLRFDLLSGFLVFLIAMPLCLGIASASYYPPIAGIWTAVIGGIVTCFISNSQLTIKGPAAGLIVIVSGAVLELGLEAAPPGTDPKDLATLAKYGYPLALGVGVTAGVIQILFGLLKAGKVGEMVPLTPVHGMLAAIGITIMAKQFFVMLGQSAPPGAPIDSIIAIPKVFENLGQSVTQTVAIVGVTALAIMILFPFLKARVPVLKPVPAQLVVVLVSIPMALGLGFTGLGESVGNPMKYLVNVPNVLDNPSAAFLFPDFTGLATATGVKYVVLFALIGTIESMLSSQAVDMIDPWRRKADQNRDLLAVGVANTLCSFVGALPMISEIVRSKANIDNGARTKYANFFHGLFLLAFILLVPFVIRMIPLAALGAMLVFTGFRLASPKEFIHTYKIGLEQLVVFVTTIVVTLCTDLLIGVASGIALKLVIHVLNGAPLRSFVRADIEVASTDDERVAVLKVRQAAVFSNWLGLKSAIAKYATDRDEVVLDLSEVKLVDHSTMEKLHQMEQELAAGGKVLRVVGLDSHKPLSSHPLAARKGTRHAPVDAAV</sequence>
<keyword evidence="2 6" id="KW-0812">Transmembrane</keyword>
<feature type="transmembrane region" description="Helical" evidence="6">
    <location>
        <begin position="363"/>
        <end position="395"/>
    </location>
</feature>
<gene>
    <name evidence="8" type="ORF">SOIL9_19660</name>
</gene>
<evidence type="ECO:0000313" key="8">
    <source>
        <dbReference type="EMBL" id="VTR95748.1"/>
    </source>
</evidence>
<feature type="transmembrane region" description="Helical" evidence="6">
    <location>
        <begin position="416"/>
        <end position="441"/>
    </location>
</feature>
<evidence type="ECO:0000256" key="6">
    <source>
        <dbReference type="SAM" id="Phobius"/>
    </source>
</evidence>
<organism evidence="8 9">
    <name type="scientific">Gemmata massiliana</name>
    <dbReference type="NCBI Taxonomy" id="1210884"/>
    <lineage>
        <taxon>Bacteria</taxon>
        <taxon>Pseudomonadati</taxon>
        <taxon>Planctomycetota</taxon>
        <taxon>Planctomycetia</taxon>
        <taxon>Gemmatales</taxon>
        <taxon>Gemmataceae</taxon>
        <taxon>Gemmata</taxon>
    </lineage>
</organism>
<feature type="transmembrane region" description="Helical" evidence="6">
    <location>
        <begin position="277"/>
        <end position="302"/>
    </location>
</feature>
<evidence type="ECO:0000313" key="9">
    <source>
        <dbReference type="Proteomes" id="UP000464178"/>
    </source>
</evidence>
<evidence type="ECO:0000256" key="4">
    <source>
        <dbReference type="ARBA" id="ARBA00023136"/>
    </source>
</evidence>
<feature type="transmembrane region" description="Helical" evidence="6">
    <location>
        <begin position="323"/>
        <end position="343"/>
    </location>
</feature>
<dbReference type="PROSITE" id="PS50801">
    <property type="entry name" value="STAS"/>
    <property type="match status" value="1"/>
</dbReference>
<protein>
    <recommendedName>
        <fullName evidence="7">STAS domain-containing protein</fullName>
    </recommendedName>
</protein>
<dbReference type="PANTHER" id="PTHR11814">
    <property type="entry name" value="SULFATE TRANSPORTER"/>
    <property type="match status" value="1"/>
</dbReference>
<dbReference type="SUPFAM" id="SSF52091">
    <property type="entry name" value="SpoIIaa-like"/>
    <property type="match status" value="1"/>
</dbReference>
<dbReference type="GO" id="GO:0055085">
    <property type="term" value="P:transmembrane transport"/>
    <property type="evidence" value="ECO:0007669"/>
    <property type="project" value="InterPro"/>
</dbReference>
<dbReference type="Pfam" id="PF00916">
    <property type="entry name" value="Sulfate_transp"/>
    <property type="match status" value="1"/>
</dbReference>
<keyword evidence="4 6" id="KW-0472">Membrane</keyword>
<accession>A0A6P2D366</accession>
<dbReference type="InterPro" id="IPR002645">
    <property type="entry name" value="STAS_dom"/>
</dbReference>
<keyword evidence="3 6" id="KW-1133">Transmembrane helix</keyword>
<evidence type="ECO:0000256" key="5">
    <source>
        <dbReference type="SAM" id="MobiDB-lite"/>
    </source>
</evidence>
<dbReference type="EMBL" id="LR593886">
    <property type="protein sequence ID" value="VTR95748.1"/>
    <property type="molecule type" value="Genomic_DNA"/>
</dbReference>
<dbReference type="Proteomes" id="UP000464178">
    <property type="component" value="Chromosome"/>
</dbReference>
<name>A0A6P2D366_9BACT</name>
<dbReference type="GO" id="GO:0016020">
    <property type="term" value="C:membrane"/>
    <property type="evidence" value="ECO:0007669"/>
    <property type="project" value="UniProtKB-SubCell"/>
</dbReference>
<reference evidence="8 9" key="1">
    <citation type="submission" date="2019-05" db="EMBL/GenBank/DDBJ databases">
        <authorList>
            <consortium name="Science for Life Laboratories"/>
        </authorList>
    </citation>
    <scope>NUCLEOTIDE SEQUENCE [LARGE SCALE GENOMIC DNA]</scope>
    <source>
        <strain evidence="8">Soil9</strain>
    </source>
</reference>
<dbReference type="KEGG" id="gms:SOIL9_19660"/>
<dbReference type="InterPro" id="IPR036513">
    <property type="entry name" value="STAS_dom_sf"/>
</dbReference>
<keyword evidence="9" id="KW-1185">Reference proteome</keyword>
<feature type="transmembrane region" description="Helical" evidence="6">
    <location>
        <begin position="50"/>
        <end position="68"/>
    </location>
</feature>
<feature type="region of interest" description="Disordered" evidence="5">
    <location>
        <begin position="545"/>
        <end position="565"/>
    </location>
</feature>
<feature type="domain" description="STAS" evidence="7">
    <location>
        <begin position="461"/>
        <end position="540"/>
    </location>
</feature>
<feature type="transmembrane region" description="Helical" evidence="6">
    <location>
        <begin position="113"/>
        <end position="133"/>
    </location>
</feature>